<dbReference type="GO" id="GO:0005576">
    <property type="term" value="C:extracellular region"/>
    <property type="evidence" value="ECO:0007669"/>
    <property type="project" value="UniProtKB-ARBA"/>
</dbReference>
<dbReference type="InterPro" id="IPR050199">
    <property type="entry name" value="IgHV"/>
</dbReference>
<dbReference type="PANTHER" id="PTHR23266">
    <property type="entry name" value="IMMUNOGLOBULIN HEAVY CHAIN"/>
    <property type="match status" value="1"/>
</dbReference>
<dbReference type="SMART" id="SM00406">
    <property type="entry name" value="IGv"/>
    <property type="match status" value="1"/>
</dbReference>
<sequence>MMEMMLISVSTGVYSIDLIQPDSVVVQPGESLTITCQVSGYSLTDNSYATGWIRQREGKPMDWILHRWGGGSVYQNNALKNKFLHYTLTSTSSVKLTGQNLVPDDTAVYYCVRHCDYFDYWGKGTDVTVTTASTVPPTVFPLIQCNPGSGDKITVGCLAYNFSPKNLNFQWTDVSGAALTSIQYPHTETNNKYTAASFIQVSKSDYDSRKSFKCSVNHDGSVKTLQVPTFITVTLKQPSAKAIFSNNQAELECVITGQDQTVVSDTDITWEIDGKNVTNSITSTLPGWPYSKTSKMTQNYEQWKTVNKVRCSAIRKDVTPVIQDLTVQKGDGSQPKVAVHVLPVEDVGQGDSAKVTLVCLISSPVQQDYYIAWSEHDGQKLPIYADGVNFPPQKTENGYSITSVYITNNKNWKANFIYDCNVMPAGTNHSKNSGGVSKAKSNLNFALSCTDDASEEDEFSSLWSTTSSFIFLFISSLFYNIIFSLVKVNMTAFSAFHPY</sequence>
<accession>A0A3B4WX00</accession>
<organism evidence="5 6">
    <name type="scientific">Seriola lalandi dorsalis</name>
    <dbReference type="NCBI Taxonomy" id="1841481"/>
    <lineage>
        <taxon>Eukaryota</taxon>
        <taxon>Metazoa</taxon>
        <taxon>Chordata</taxon>
        <taxon>Craniata</taxon>
        <taxon>Vertebrata</taxon>
        <taxon>Euteleostomi</taxon>
        <taxon>Actinopterygii</taxon>
        <taxon>Neopterygii</taxon>
        <taxon>Teleostei</taxon>
        <taxon>Neoteleostei</taxon>
        <taxon>Acanthomorphata</taxon>
        <taxon>Carangaria</taxon>
        <taxon>Carangiformes</taxon>
        <taxon>Carangidae</taxon>
        <taxon>Seriola</taxon>
    </lineage>
</organism>
<dbReference type="SMART" id="SM00409">
    <property type="entry name" value="IG"/>
    <property type="match status" value="1"/>
</dbReference>
<dbReference type="SMART" id="SM00407">
    <property type="entry name" value="IGc1"/>
    <property type="match status" value="1"/>
</dbReference>
<dbReference type="Proteomes" id="UP000261360">
    <property type="component" value="Unplaced"/>
</dbReference>
<dbReference type="GeneTree" id="ENSGT01150000286993"/>
<keyword evidence="1" id="KW-0391">Immunity</keyword>
<keyword evidence="6" id="KW-1185">Reference proteome</keyword>
<dbReference type="Gene3D" id="2.60.40.10">
    <property type="entry name" value="Immunoglobulins"/>
    <property type="match status" value="4"/>
</dbReference>
<evidence type="ECO:0000313" key="5">
    <source>
        <dbReference type="Ensembl" id="ENSSLDP00000009669.1"/>
    </source>
</evidence>
<feature type="domain" description="Ig-like" evidence="4">
    <location>
        <begin position="335"/>
        <end position="437"/>
    </location>
</feature>
<dbReference type="SUPFAM" id="SSF48726">
    <property type="entry name" value="Immunoglobulin"/>
    <property type="match status" value="4"/>
</dbReference>
<dbReference type="Ensembl" id="ENSSLDT00000010009.1">
    <property type="protein sequence ID" value="ENSSLDP00000009669.1"/>
    <property type="gene ID" value="ENSSLDG00000007686.1"/>
</dbReference>
<dbReference type="InterPro" id="IPR007110">
    <property type="entry name" value="Ig-like_dom"/>
</dbReference>
<evidence type="ECO:0000256" key="2">
    <source>
        <dbReference type="ARBA" id="ARBA00023130"/>
    </source>
</evidence>
<dbReference type="InterPro" id="IPR003597">
    <property type="entry name" value="Ig_C1-set"/>
</dbReference>
<evidence type="ECO:0000256" key="3">
    <source>
        <dbReference type="ARBA" id="ARBA00043265"/>
    </source>
</evidence>
<proteinExistence type="predicted"/>
<dbReference type="GO" id="GO:0019814">
    <property type="term" value="C:immunoglobulin complex"/>
    <property type="evidence" value="ECO:0007669"/>
    <property type="project" value="UniProtKB-KW"/>
</dbReference>
<evidence type="ECO:0000256" key="1">
    <source>
        <dbReference type="ARBA" id="ARBA00022859"/>
    </source>
</evidence>
<keyword evidence="3" id="KW-1280">Immunoglobulin</keyword>
<protein>
    <recommendedName>
        <fullName evidence="4">Ig-like domain-containing protein</fullName>
    </recommendedName>
</protein>
<reference evidence="5" key="1">
    <citation type="submission" date="2025-08" db="UniProtKB">
        <authorList>
            <consortium name="Ensembl"/>
        </authorList>
    </citation>
    <scope>IDENTIFICATION</scope>
</reference>
<dbReference type="InterPro" id="IPR013783">
    <property type="entry name" value="Ig-like_fold"/>
</dbReference>
<evidence type="ECO:0000313" key="6">
    <source>
        <dbReference type="Proteomes" id="UP000261360"/>
    </source>
</evidence>
<dbReference type="InterPro" id="IPR003599">
    <property type="entry name" value="Ig_sub"/>
</dbReference>
<keyword evidence="2" id="KW-1064">Adaptive immunity</keyword>
<dbReference type="GO" id="GO:0002250">
    <property type="term" value="P:adaptive immune response"/>
    <property type="evidence" value="ECO:0007669"/>
    <property type="project" value="UniProtKB-KW"/>
</dbReference>
<evidence type="ECO:0000259" key="4">
    <source>
        <dbReference type="PROSITE" id="PS50835"/>
    </source>
</evidence>
<dbReference type="Pfam" id="PF07654">
    <property type="entry name" value="C1-set"/>
    <property type="match status" value="3"/>
</dbReference>
<dbReference type="STRING" id="1841481.ENSSLDP00000009669"/>
<dbReference type="AlphaFoldDB" id="A0A3B4WX00"/>
<name>A0A3B4WX00_SERLL</name>
<dbReference type="InterPro" id="IPR013106">
    <property type="entry name" value="Ig_V-set"/>
</dbReference>
<reference evidence="5" key="2">
    <citation type="submission" date="2025-09" db="UniProtKB">
        <authorList>
            <consortium name="Ensembl"/>
        </authorList>
    </citation>
    <scope>IDENTIFICATION</scope>
</reference>
<dbReference type="PROSITE" id="PS50835">
    <property type="entry name" value="IG_LIKE"/>
    <property type="match status" value="3"/>
</dbReference>
<dbReference type="InterPro" id="IPR036179">
    <property type="entry name" value="Ig-like_dom_sf"/>
</dbReference>
<feature type="domain" description="Ig-like" evidence="4">
    <location>
        <begin position="14"/>
        <end position="111"/>
    </location>
</feature>
<dbReference type="Pfam" id="PF07686">
    <property type="entry name" value="V-set"/>
    <property type="match status" value="1"/>
</dbReference>
<feature type="domain" description="Ig-like" evidence="4">
    <location>
        <begin position="137"/>
        <end position="232"/>
    </location>
</feature>